<comment type="caution">
    <text evidence="3">The sequence shown here is derived from an EMBL/GenBank/DDBJ whole genome shotgun (WGS) entry which is preliminary data.</text>
</comment>
<proteinExistence type="predicted"/>
<dbReference type="InterPro" id="IPR036709">
    <property type="entry name" value="Autotransporte_beta_dom_sf"/>
</dbReference>
<evidence type="ECO:0000313" key="3">
    <source>
        <dbReference type="EMBL" id="MDF4023402.1"/>
    </source>
</evidence>
<dbReference type="SMART" id="SM00869">
    <property type="entry name" value="Autotransporter"/>
    <property type="match status" value="1"/>
</dbReference>
<dbReference type="InterPro" id="IPR013425">
    <property type="entry name" value="Autotrns_rpt"/>
</dbReference>
<dbReference type="Proteomes" id="UP001528850">
    <property type="component" value="Unassembled WGS sequence"/>
</dbReference>
<dbReference type="InterPro" id="IPR024973">
    <property type="entry name" value="ESPR"/>
</dbReference>
<dbReference type="NCBIfam" id="TIGR02601">
    <property type="entry name" value="autotrns_rpt"/>
    <property type="match status" value="10"/>
</dbReference>
<feature type="domain" description="Autotransporter" evidence="2">
    <location>
        <begin position="1559"/>
        <end position="1834"/>
    </location>
</feature>
<accession>A0ABT6B5K1</accession>
<evidence type="ECO:0000256" key="1">
    <source>
        <dbReference type="ARBA" id="ARBA00022729"/>
    </source>
</evidence>
<evidence type="ECO:0000313" key="4">
    <source>
        <dbReference type="Proteomes" id="UP001528850"/>
    </source>
</evidence>
<protein>
    <submittedName>
        <fullName evidence="3">Autotransporter-associated beta strand repeat-containing protein</fullName>
    </submittedName>
</protein>
<dbReference type="Gene3D" id="2.160.20.20">
    <property type="match status" value="2"/>
</dbReference>
<dbReference type="Pfam" id="PF12951">
    <property type="entry name" value="PATR"/>
    <property type="match status" value="9"/>
</dbReference>
<dbReference type="SUPFAM" id="SSF51126">
    <property type="entry name" value="Pectin lyase-like"/>
    <property type="match status" value="3"/>
</dbReference>
<name>A0ABT6B5K1_9GAMM</name>
<dbReference type="Pfam" id="PF13018">
    <property type="entry name" value="ESPR"/>
    <property type="match status" value="1"/>
</dbReference>
<sequence length="1834" mass="180175">MNRIFRIVWNRAIGQMVVTSEHARSNSRGGRTAMRGALGKPFALTGLALALAFAMPAHAANLAMPSGALLDINNGSAPNSASNVANQFQTYSVTYTATDAGNNYILFAFRQDPSYWTFGNVGLYAAGSSTNLFTDPLLSQGGTYSSQSNLQAPAGFGIVYQTGTTPRAAGVWQAPGTSGASTTNVNQGSAGSWYDGAVGSFDGIYQGVDLVAGMTYTISFTAMTTGLANTAGTGSSDIEMGVFAGKCVSLSGPVTNCTPDNPNFTVAATPSQTQNAGSPPTVINQPTTTTTLGTNAGRFDGGTLVVDQTTDPTLSQNFTVTGHGGTIDQAGHTSTVSGTISDDTAGTPGSLTVANSGQGGGVTLTGTNTYTGHTTIDNGATLAIGGTGSIASSNGVTDNGMLDVSGATHDVIVNSIDGQGNVALGSNNLIVSQGDGTALNGTISGTGGLEVNGGTQVLGGTNTYSGGTQVSNATVQIANDQNLGAASGGLALNNGTLHTTGNVTTARNVTVTGNGTFNTDANTTTTDSGTVSGNGALIKSGTGTLAMSGTLSHSGGTTVNGGTLVLSGTNTYTGGNTVNTGGTLQVGNDANLGAQANGVALNGGTLHTTGNVTTARNVTVTGNGTFDTDANTTTTDSGTVSGSGALIKSGAGTLAMSGTLSHTGGTTVNGGTLVLSGTNTYTGGNTVNTGGTLQVGNDANLGAQANGVALNNGTLHTTGNVTTARNVTVTGNGTFNTDANTTTTDTGTVSGNGALIKSGTGTLAMSGTLSHSGGTTVNGGTLVLSGTNTYTGGNTVNAGGTLQVGNDANLGAQSNGVALNGGTLHTTGNVTTARNVTVTGNGTFDTDANTTTTDTGAVSGAGALVKNGLGTLDIEGVASHTGGTTVNEGTLVLGGANTYTGGNTLNGGTLQIASDANLGDASNGIAFDGGSLHTTGSFTTARDLSLNGSGTIATDAGTTVIANGSVSGASGLVKNGLGTLDIEGVASHTGGTTVNEGTLVLGGANTYTGGNTLNGGTLQIASDANLGDASNGIAFDGGSLHTTGSFTTARDLSLNGSGTIATDAGTTVIANGSVSGASGLVKNGLGTLDIEGVASHTGGTTVNEGTLVLGGANTYTGGNTLNGGTLQIASDANLGDASNGIAFNGGNLTVTRSMNTSRGFSFGPQGASITTLDGVTLGQQGDLSGTGGLTKLGGGTLVVSGNNTFTGGTLIRGGVIRIDSGSSLGTGQILLQGGMLETVATLATGQQVLISGQSGVNVDAGTSTVLSGSLSAASGDACFVKSGMGRLSLTGNAMLGSGTCVQQGELAANGMLTSSFVEVDQGATLRGIGAIDGPVTVSGRLAPGASPGTLTVNGDVTMSATSTLQMDIDGLGTAHGVGNYARLLVVGASHRFFANGVLQPLLRGMTGSASNTYTPPIGTTFRIVTADGGVTGRFSAIQPSDGLPANARFVAFYGVNDGHSIDLRVAPVSYASLLGAGATRNDLAVAQVLSGTLDAQGTGTATAVQTGLLYAATAVDAAHVGAMVNGLSGEVHADEAAAARAAGLGIQRDVADHLGTDAQASTDHRVWANLTRDGNRSVADNQGSGFETGTDRTTAGVDLYADNGTVIGLGGTHHDTNVISHGGSGSIRGNSGFVYAQQALGSALLDGMAGYGTTDWSTHRADPLGGSSIESRTSGKDLVASATVRFPMQTAAGNRVEPYASVIWQKVERDAANEGGTSLAALSLDSLSQKGTRVLGGVTMGSKAADPLASTLTWRAGIAVGADTGDLLDPTVHSTLAGQRFDTAAPGVGRGFVQLNANGTMRLGKGTYLYGGLTAEEGRRRSSYGVTAGIRVAF</sequence>
<evidence type="ECO:0000259" key="2">
    <source>
        <dbReference type="PROSITE" id="PS51208"/>
    </source>
</evidence>
<dbReference type="PROSITE" id="PS51208">
    <property type="entry name" value="AUTOTRANSPORTER"/>
    <property type="match status" value="1"/>
</dbReference>
<reference evidence="3 4" key="1">
    <citation type="journal article" date="2024" name="Curr. Microbiol.">
        <title>Luteibacter sahnii sp. nov., A Novel Yellow-Colored Xanthomonadin Pigment Producing Probiotic Bacterium from Healthy Rice Seed Microbiome.</title>
        <authorList>
            <person name="Jaiswal G."/>
            <person name="Rana R."/>
            <person name="Nayak P.K."/>
            <person name="Chouhan R."/>
            <person name="Gandhi S.G."/>
            <person name="Patel H.K."/>
            <person name="Patil P.B."/>
        </authorList>
    </citation>
    <scope>NUCLEOTIDE SEQUENCE [LARGE SCALE GENOMIC DNA]</scope>
    <source>
        <strain evidence="3 4">PPL201</strain>
    </source>
</reference>
<gene>
    <name evidence="3" type="ORF">P3W24_00235</name>
</gene>
<keyword evidence="4" id="KW-1185">Reference proteome</keyword>
<dbReference type="SUPFAM" id="SSF103515">
    <property type="entry name" value="Autotransporter"/>
    <property type="match status" value="1"/>
</dbReference>
<dbReference type="InterPro" id="IPR012332">
    <property type="entry name" value="Autotransporter_pectin_lyase_C"/>
</dbReference>
<dbReference type="EMBL" id="JARJJS010000001">
    <property type="protein sequence ID" value="MDF4023402.1"/>
    <property type="molecule type" value="Genomic_DNA"/>
</dbReference>
<dbReference type="InterPro" id="IPR011050">
    <property type="entry name" value="Pectin_lyase_fold/virulence"/>
</dbReference>
<dbReference type="InterPro" id="IPR005546">
    <property type="entry name" value="Autotransporte_beta"/>
</dbReference>
<keyword evidence="1" id="KW-0732">Signal</keyword>
<organism evidence="3 4">
    <name type="scientific">Luteibacter sahnii</name>
    <dbReference type="NCBI Taxonomy" id="3021977"/>
    <lineage>
        <taxon>Bacteria</taxon>
        <taxon>Pseudomonadati</taxon>
        <taxon>Pseudomonadota</taxon>
        <taxon>Gammaproteobacteria</taxon>
        <taxon>Lysobacterales</taxon>
        <taxon>Rhodanobacteraceae</taxon>
        <taxon>Luteibacter</taxon>
    </lineage>
</organism>